<evidence type="ECO:0000256" key="6">
    <source>
        <dbReference type="SAM" id="MobiDB-lite"/>
    </source>
</evidence>
<proteinExistence type="inferred from homology"/>
<dbReference type="GO" id="GO:0003735">
    <property type="term" value="F:structural constituent of ribosome"/>
    <property type="evidence" value="ECO:0007669"/>
    <property type="project" value="InterPro"/>
</dbReference>
<evidence type="ECO:0000256" key="5">
    <source>
        <dbReference type="ARBA" id="ARBA00035538"/>
    </source>
</evidence>
<sequence>MVFLTRLLCQRPKGADFGLYAGVDIMRGIKVTFSNKKTKKVWYPNVQRHTYYSSILGVKFDLRVTTQAMRCIDKAGGFDNYIYHTPSQKLKSKLGDYLKTEMKNEVKRRGLTPPVQVRRIQRPPRSQRHDSTQNNNSIEK</sequence>
<feature type="region of interest" description="Disordered" evidence="6">
    <location>
        <begin position="105"/>
        <end position="140"/>
    </location>
</feature>
<evidence type="ECO:0000313" key="7">
    <source>
        <dbReference type="EnsemblMetazoa" id="Aqu2.1.37628_001"/>
    </source>
</evidence>
<reference evidence="7" key="1">
    <citation type="submission" date="2017-05" db="UniProtKB">
        <authorList>
            <consortium name="EnsemblMetazoa"/>
        </authorList>
    </citation>
    <scope>IDENTIFICATION</scope>
</reference>
<dbReference type="InterPro" id="IPR034704">
    <property type="entry name" value="Ribosomal_bL28/bL31-like_sf"/>
</dbReference>
<evidence type="ECO:0000256" key="3">
    <source>
        <dbReference type="ARBA" id="ARBA00023274"/>
    </source>
</evidence>
<dbReference type="InterPro" id="IPR026569">
    <property type="entry name" value="Ribosomal_bL28"/>
</dbReference>
<dbReference type="InParanoid" id="A0A1X7VCB4"/>
<dbReference type="InterPro" id="IPR037147">
    <property type="entry name" value="Ribosomal_bL28_sf"/>
</dbReference>
<keyword evidence="2" id="KW-0689">Ribosomal protein</keyword>
<dbReference type="Pfam" id="PF00830">
    <property type="entry name" value="Ribosomal_L28"/>
    <property type="match status" value="1"/>
</dbReference>
<dbReference type="AlphaFoldDB" id="A0A1X7VCB4"/>
<protein>
    <recommendedName>
        <fullName evidence="4">Large ribosomal subunit protein bL28m</fullName>
    </recommendedName>
    <alternativeName>
        <fullName evidence="5">39S ribosomal protein L28, mitochondrial</fullName>
    </alternativeName>
</protein>
<dbReference type="SUPFAM" id="SSF143800">
    <property type="entry name" value="L28p-like"/>
    <property type="match status" value="1"/>
</dbReference>
<keyword evidence="3" id="KW-0687">Ribonucleoprotein</keyword>
<dbReference type="STRING" id="400682.A0A1X7VCB4"/>
<dbReference type="eggNOG" id="KOG3278">
    <property type="taxonomic scope" value="Eukaryota"/>
</dbReference>
<dbReference type="PANTHER" id="PTHR13528">
    <property type="entry name" value="39S RIBOSOMAL PROTEIN L28, MITOCHONDRIAL"/>
    <property type="match status" value="1"/>
</dbReference>
<dbReference type="PANTHER" id="PTHR13528:SF2">
    <property type="entry name" value="LARGE RIBOSOMAL SUBUNIT PROTEIN BL28M"/>
    <property type="match status" value="1"/>
</dbReference>
<comment type="similarity">
    <text evidence="1">Belongs to the bacterial ribosomal protein bL28 family.</text>
</comment>
<evidence type="ECO:0000256" key="4">
    <source>
        <dbReference type="ARBA" id="ARBA00035269"/>
    </source>
</evidence>
<dbReference type="Gene3D" id="2.30.170.40">
    <property type="entry name" value="Ribosomal protein L28/L24"/>
    <property type="match status" value="1"/>
</dbReference>
<evidence type="ECO:0000256" key="1">
    <source>
        <dbReference type="ARBA" id="ARBA00008760"/>
    </source>
</evidence>
<accession>A0A1X7VCB4</accession>
<name>A0A1X7VCB4_AMPQE</name>
<organism evidence="7">
    <name type="scientific">Amphimedon queenslandica</name>
    <name type="common">Sponge</name>
    <dbReference type="NCBI Taxonomy" id="400682"/>
    <lineage>
        <taxon>Eukaryota</taxon>
        <taxon>Metazoa</taxon>
        <taxon>Porifera</taxon>
        <taxon>Demospongiae</taxon>
        <taxon>Heteroscleromorpha</taxon>
        <taxon>Haplosclerida</taxon>
        <taxon>Niphatidae</taxon>
        <taxon>Amphimedon</taxon>
    </lineage>
</organism>
<dbReference type="FunFam" id="2.30.170.40:FF:000003">
    <property type="entry name" value="54S ribosomal protein L24"/>
    <property type="match status" value="1"/>
</dbReference>
<evidence type="ECO:0000256" key="2">
    <source>
        <dbReference type="ARBA" id="ARBA00022980"/>
    </source>
</evidence>
<dbReference type="EnsemblMetazoa" id="Aqu2.1.37628_001">
    <property type="protein sequence ID" value="Aqu2.1.37628_001"/>
    <property type="gene ID" value="Aqu2.1.37628"/>
</dbReference>
<dbReference type="GO" id="GO:0005762">
    <property type="term" value="C:mitochondrial large ribosomal subunit"/>
    <property type="evidence" value="ECO:0007669"/>
    <property type="project" value="TreeGrafter"/>
</dbReference>